<dbReference type="CDD" id="cd00200">
    <property type="entry name" value="WD40"/>
    <property type="match status" value="1"/>
</dbReference>
<evidence type="ECO:0000256" key="2">
    <source>
        <dbReference type="ARBA" id="ARBA00022574"/>
    </source>
</evidence>
<evidence type="ECO:0000256" key="1">
    <source>
        <dbReference type="ARBA" id="ARBA00004123"/>
    </source>
</evidence>
<dbReference type="Pfam" id="PF00400">
    <property type="entry name" value="WD40"/>
    <property type="match status" value="7"/>
</dbReference>
<dbReference type="PROSITE" id="PS50294">
    <property type="entry name" value="WD_REPEATS_REGION"/>
    <property type="match status" value="3"/>
</dbReference>
<reference evidence="6 7" key="1">
    <citation type="journal article" date="2007" name="Science">
        <title>Sea anemone genome reveals ancestral eumetazoan gene repertoire and genomic organization.</title>
        <authorList>
            <person name="Putnam N.H."/>
            <person name="Srivastava M."/>
            <person name="Hellsten U."/>
            <person name="Dirks B."/>
            <person name="Chapman J."/>
            <person name="Salamov A."/>
            <person name="Terry A."/>
            <person name="Shapiro H."/>
            <person name="Lindquist E."/>
            <person name="Kapitonov V.V."/>
            <person name="Jurka J."/>
            <person name="Genikhovich G."/>
            <person name="Grigoriev I.V."/>
            <person name="Lucas S.M."/>
            <person name="Steele R.E."/>
            <person name="Finnerty J.R."/>
            <person name="Technau U."/>
            <person name="Martindale M.Q."/>
            <person name="Rokhsar D.S."/>
        </authorList>
    </citation>
    <scope>NUCLEOTIDE SEQUENCE [LARGE SCALE GENOMIC DNA]</scope>
    <source>
        <strain evidence="7">CH2 X CH6</strain>
    </source>
</reference>
<dbReference type="EMBL" id="DS469583">
    <property type="protein sequence ID" value="EDO40986.1"/>
    <property type="molecule type" value="Genomic_DNA"/>
</dbReference>
<organism evidence="6 7">
    <name type="scientific">Nematostella vectensis</name>
    <name type="common">Starlet sea anemone</name>
    <dbReference type="NCBI Taxonomy" id="45351"/>
    <lineage>
        <taxon>Eukaryota</taxon>
        <taxon>Metazoa</taxon>
        <taxon>Cnidaria</taxon>
        <taxon>Anthozoa</taxon>
        <taxon>Hexacorallia</taxon>
        <taxon>Actiniaria</taxon>
        <taxon>Edwardsiidae</taxon>
        <taxon>Nematostella</taxon>
    </lineage>
</organism>
<dbReference type="FunFam" id="2.130.10.10:FF:000237">
    <property type="entry name" value="Flowering time control protein FY"/>
    <property type="match status" value="1"/>
</dbReference>
<protein>
    <submittedName>
        <fullName evidence="6">Uncharacterized protein</fullName>
    </submittedName>
</protein>
<name>A7S5J4_NEMVE</name>
<sequence length="381" mass="43656">MVFDGKRMRKAVIRKTIDYNSCVVKFLENRKWFKHLDSRHGIQPDEAYAAEILPPSCMPDNPINAVTTKFVRTSTNKLRCPIFCVVWTPEGRRLVTGASSGEFTLWNGLTFNFETILTAHESPVRAMVWNHHDSWLLSADHSGIVKYWQSNMNNVQMYEAHKEPQSRTLIISSFSPTDNKYASCADDGLVKIWDFYRCMEEKTLRGHGADVKCIDWHPHKSLLVSGSKDSQQPIKLWDTRTGNGLATLHLHKSTVMSIKWNQNGNWLLTASRDHLLKLFDIRAMKELQAFRGHKREATAIAWHPIHENLFASGGSDGAIMFWMSGSDKDVGNMESAHEGMVWSLAWHPLGHILCSGSNDHTSKFWTRNRLGDRMRDRYNLN</sequence>
<dbReference type="PANTHER" id="PTHR22836:SF0">
    <property type="entry name" value="PRE-MRNA 3' END PROCESSING PROTEIN WDR33"/>
    <property type="match status" value="1"/>
</dbReference>
<gene>
    <name evidence="6" type="ORF">NEMVEDRAFT_v1g105436</name>
</gene>
<dbReference type="InterPro" id="IPR015943">
    <property type="entry name" value="WD40/YVTN_repeat-like_dom_sf"/>
</dbReference>
<feature type="repeat" description="WD" evidence="5">
    <location>
        <begin position="248"/>
        <end position="289"/>
    </location>
</feature>
<dbReference type="InParanoid" id="A7S5J4"/>
<dbReference type="Proteomes" id="UP000001593">
    <property type="component" value="Unassembled WGS sequence"/>
</dbReference>
<comment type="subcellular location">
    <subcellularLocation>
        <location evidence="1">Nucleus</location>
    </subcellularLocation>
</comment>
<keyword evidence="7" id="KW-1185">Reference proteome</keyword>
<feature type="repeat" description="WD" evidence="5">
    <location>
        <begin position="290"/>
        <end position="322"/>
    </location>
</feature>
<dbReference type="SUPFAM" id="SSF50978">
    <property type="entry name" value="WD40 repeat-like"/>
    <property type="match status" value="1"/>
</dbReference>
<dbReference type="InterPro" id="IPR045245">
    <property type="entry name" value="Pfs2-like"/>
</dbReference>
<evidence type="ECO:0000256" key="3">
    <source>
        <dbReference type="ARBA" id="ARBA00022737"/>
    </source>
</evidence>
<dbReference type="PROSITE" id="PS50082">
    <property type="entry name" value="WD_REPEATS_2"/>
    <property type="match status" value="6"/>
</dbReference>
<dbReference type="OMA" id="HHWDVKS"/>
<feature type="repeat" description="WD" evidence="5">
    <location>
        <begin position="204"/>
        <end position="230"/>
    </location>
</feature>
<feature type="repeat" description="WD" evidence="5">
    <location>
        <begin position="334"/>
        <end position="365"/>
    </location>
</feature>
<dbReference type="PhylomeDB" id="A7S5J4"/>
<dbReference type="PANTHER" id="PTHR22836">
    <property type="entry name" value="WD40 REPEAT PROTEIN"/>
    <property type="match status" value="1"/>
</dbReference>
<keyword evidence="4" id="KW-0539">Nucleus</keyword>
<dbReference type="Gene3D" id="2.130.10.10">
    <property type="entry name" value="YVTN repeat-like/Quinoprotein amine dehydrogenase"/>
    <property type="match status" value="2"/>
</dbReference>
<dbReference type="InterPro" id="IPR001680">
    <property type="entry name" value="WD40_rpt"/>
</dbReference>
<dbReference type="eggNOG" id="KOG0284">
    <property type="taxonomic scope" value="Eukaryota"/>
</dbReference>
<evidence type="ECO:0000256" key="4">
    <source>
        <dbReference type="ARBA" id="ARBA00023242"/>
    </source>
</evidence>
<proteinExistence type="predicted"/>
<evidence type="ECO:0000313" key="7">
    <source>
        <dbReference type="Proteomes" id="UP000001593"/>
    </source>
</evidence>
<keyword evidence="3" id="KW-0677">Repeat</keyword>
<dbReference type="SMART" id="SM00320">
    <property type="entry name" value="WD40"/>
    <property type="match status" value="7"/>
</dbReference>
<feature type="repeat" description="WD" evidence="5">
    <location>
        <begin position="173"/>
        <end position="194"/>
    </location>
</feature>
<dbReference type="HOGENOM" id="CLU_000288_77_0_1"/>
<dbReference type="STRING" id="45351.A7S5J4"/>
<keyword evidence="2 5" id="KW-0853">WD repeat</keyword>
<accession>A7S5J4</accession>
<dbReference type="AlphaFoldDB" id="A7S5J4"/>
<dbReference type="FunFam" id="2.130.10.10:FF:000963">
    <property type="entry name" value="AGAP001362-PA-like protein"/>
    <property type="match status" value="1"/>
</dbReference>
<evidence type="ECO:0000256" key="5">
    <source>
        <dbReference type="PROSITE-ProRule" id="PRU00221"/>
    </source>
</evidence>
<feature type="non-terminal residue" evidence="6">
    <location>
        <position position="381"/>
    </location>
</feature>
<dbReference type="GO" id="GO:0005847">
    <property type="term" value="C:mRNA cleavage and polyadenylation specificity factor complex"/>
    <property type="evidence" value="ECO:0000318"/>
    <property type="project" value="GO_Central"/>
</dbReference>
<dbReference type="GO" id="GO:0031124">
    <property type="term" value="P:mRNA 3'-end processing"/>
    <property type="evidence" value="ECO:0007669"/>
    <property type="project" value="InterPro"/>
</dbReference>
<dbReference type="InterPro" id="IPR036322">
    <property type="entry name" value="WD40_repeat_dom_sf"/>
</dbReference>
<feature type="repeat" description="WD" evidence="5">
    <location>
        <begin position="117"/>
        <end position="149"/>
    </location>
</feature>
<evidence type="ECO:0000313" key="6">
    <source>
        <dbReference type="EMBL" id="EDO40986.1"/>
    </source>
</evidence>